<feature type="transmembrane region" description="Helical" evidence="5">
    <location>
        <begin position="97"/>
        <end position="115"/>
    </location>
</feature>
<dbReference type="Pfam" id="PF03151">
    <property type="entry name" value="TPT"/>
    <property type="match status" value="1"/>
</dbReference>
<proteinExistence type="predicted"/>
<dbReference type="OrthoDB" id="1588579at2759"/>
<dbReference type="InterPro" id="IPR004853">
    <property type="entry name" value="Sugar_P_trans_dom"/>
</dbReference>
<comment type="subcellular location">
    <subcellularLocation>
        <location evidence="1">Membrane</location>
        <topology evidence="1">Multi-pass membrane protein</topology>
    </subcellularLocation>
</comment>
<feature type="domain" description="Sugar phosphate transporter" evidence="6">
    <location>
        <begin position="63"/>
        <end position="389"/>
    </location>
</feature>
<keyword evidence="4 5" id="KW-0472">Membrane</keyword>
<accession>A0A1E4RMC3</accession>
<evidence type="ECO:0000256" key="3">
    <source>
        <dbReference type="ARBA" id="ARBA00022989"/>
    </source>
</evidence>
<organism evidence="7 8">
    <name type="scientific">Hyphopichia burtonii NRRL Y-1933</name>
    <dbReference type="NCBI Taxonomy" id="984485"/>
    <lineage>
        <taxon>Eukaryota</taxon>
        <taxon>Fungi</taxon>
        <taxon>Dikarya</taxon>
        <taxon>Ascomycota</taxon>
        <taxon>Saccharomycotina</taxon>
        <taxon>Pichiomycetes</taxon>
        <taxon>Debaryomycetaceae</taxon>
        <taxon>Hyphopichia</taxon>
    </lineage>
</organism>
<dbReference type="GO" id="GO:0016020">
    <property type="term" value="C:membrane"/>
    <property type="evidence" value="ECO:0007669"/>
    <property type="project" value="UniProtKB-SubCell"/>
</dbReference>
<dbReference type="InterPro" id="IPR037185">
    <property type="entry name" value="EmrE-like"/>
</dbReference>
<dbReference type="InterPro" id="IPR050186">
    <property type="entry name" value="TPT_transporter"/>
</dbReference>
<feature type="transmembrane region" description="Helical" evidence="5">
    <location>
        <begin position="205"/>
        <end position="225"/>
    </location>
</feature>
<evidence type="ECO:0000256" key="1">
    <source>
        <dbReference type="ARBA" id="ARBA00004141"/>
    </source>
</evidence>
<dbReference type="SUPFAM" id="SSF103481">
    <property type="entry name" value="Multidrug resistance efflux transporter EmrE"/>
    <property type="match status" value="1"/>
</dbReference>
<dbReference type="GO" id="GO:0006888">
    <property type="term" value="P:endoplasmic reticulum to Golgi vesicle-mediated transport"/>
    <property type="evidence" value="ECO:0007669"/>
    <property type="project" value="EnsemblFungi"/>
</dbReference>
<feature type="transmembrane region" description="Helical" evidence="5">
    <location>
        <begin position="321"/>
        <end position="342"/>
    </location>
</feature>
<dbReference type="PANTHER" id="PTHR11132">
    <property type="entry name" value="SOLUTE CARRIER FAMILY 35"/>
    <property type="match status" value="1"/>
</dbReference>
<evidence type="ECO:0000313" key="7">
    <source>
        <dbReference type="EMBL" id="ODV68412.1"/>
    </source>
</evidence>
<dbReference type="STRING" id="984485.A0A1E4RMC3"/>
<dbReference type="RefSeq" id="XP_020077479.1">
    <property type="nucleotide sequence ID" value="XM_020222481.1"/>
</dbReference>
<evidence type="ECO:0000313" key="8">
    <source>
        <dbReference type="Proteomes" id="UP000095085"/>
    </source>
</evidence>
<dbReference type="Proteomes" id="UP000095085">
    <property type="component" value="Unassembled WGS sequence"/>
</dbReference>
<name>A0A1E4RMC3_9ASCO</name>
<keyword evidence="2 5" id="KW-0812">Transmembrane</keyword>
<keyword evidence="8" id="KW-1185">Reference proteome</keyword>
<dbReference type="GO" id="GO:0005783">
    <property type="term" value="C:endoplasmic reticulum"/>
    <property type="evidence" value="ECO:0007669"/>
    <property type="project" value="EnsemblFungi"/>
</dbReference>
<feature type="transmembrane region" description="Helical" evidence="5">
    <location>
        <begin position="280"/>
        <end position="301"/>
    </location>
</feature>
<gene>
    <name evidence="7" type="ORF">HYPBUDRAFT_160339</name>
</gene>
<sequence>MKFAVKTYPKPQSEYSQNRVATFQLPLSPPLSNPTSPVKEHDYFISDAQESGVSSWMPPIDWKVVALCFNWYIFSIISNNSTKLILSNYNYPITLTELQFCINSILCILLVMGLIQFPKLDRYFPQGSVPKLSSIDNSILKFVQPDTQVIKTTLPMGGFQFIGHITSHKATSLIPVSLVHTIKALSPITTVFIYRIFFGKTYKKITYITLIPLMVGIMITCYKPSNSIQTLYMSGFIYAFISMLIFVNQNIFAKKKLTLKSTSDLPSYNTTNEEKKFDKLTILFFCSMIGFVLTLPIYIILEFNNESISILNLNKTMIALILLNGGSHFVQSLIAFQLLGLISPINYSIANILKRIIIILFSFLWENNKNLSPTQIFGLSLTFIGLYCYDRFGSAK</sequence>
<evidence type="ECO:0000256" key="5">
    <source>
        <dbReference type="SAM" id="Phobius"/>
    </source>
</evidence>
<protein>
    <submittedName>
        <fullName evidence="7">TPT-domain-containing protein</fullName>
    </submittedName>
</protein>
<reference evidence="8" key="1">
    <citation type="submission" date="2016-05" db="EMBL/GenBank/DDBJ databases">
        <title>Comparative genomics of biotechnologically important yeasts.</title>
        <authorList>
            <consortium name="DOE Joint Genome Institute"/>
            <person name="Riley R."/>
            <person name="Haridas S."/>
            <person name="Wolfe K.H."/>
            <person name="Lopes M.R."/>
            <person name="Hittinger C.T."/>
            <person name="Goker M."/>
            <person name="Salamov A."/>
            <person name="Wisecaver J."/>
            <person name="Long T.M."/>
            <person name="Aerts A.L."/>
            <person name="Barry K."/>
            <person name="Choi C."/>
            <person name="Clum A."/>
            <person name="Coughlan A.Y."/>
            <person name="Deshpande S."/>
            <person name="Douglass A.P."/>
            <person name="Hanson S.J."/>
            <person name="Klenk H.-P."/>
            <person name="Labutti K."/>
            <person name="Lapidus A."/>
            <person name="Lindquist E."/>
            <person name="Lipzen A."/>
            <person name="Meier-Kolthoff J.P."/>
            <person name="Ohm R.A."/>
            <person name="Otillar R.P."/>
            <person name="Pangilinan J."/>
            <person name="Peng Y."/>
            <person name="Rokas A."/>
            <person name="Rosa C.A."/>
            <person name="Scheuner C."/>
            <person name="Sibirny A.A."/>
            <person name="Slot J.C."/>
            <person name="Stielow J.B."/>
            <person name="Sun H."/>
            <person name="Kurtzman C.P."/>
            <person name="Blackwell M."/>
            <person name="Grigoriev I.V."/>
            <person name="Jeffries T.W."/>
        </authorList>
    </citation>
    <scope>NUCLEOTIDE SEQUENCE [LARGE SCALE GENOMIC DNA]</scope>
    <source>
        <strain evidence="8">NRRL Y-1933</strain>
    </source>
</reference>
<keyword evidence="3 5" id="KW-1133">Transmembrane helix</keyword>
<evidence type="ECO:0000256" key="4">
    <source>
        <dbReference type="ARBA" id="ARBA00023136"/>
    </source>
</evidence>
<feature type="transmembrane region" description="Helical" evidence="5">
    <location>
        <begin position="231"/>
        <end position="253"/>
    </location>
</feature>
<dbReference type="AlphaFoldDB" id="A0A1E4RMC3"/>
<dbReference type="GeneID" id="30997030"/>
<evidence type="ECO:0000256" key="2">
    <source>
        <dbReference type="ARBA" id="ARBA00022692"/>
    </source>
</evidence>
<evidence type="ECO:0000259" key="6">
    <source>
        <dbReference type="Pfam" id="PF03151"/>
    </source>
</evidence>
<dbReference type="EMBL" id="KV454539">
    <property type="protein sequence ID" value="ODV68412.1"/>
    <property type="molecule type" value="Genomic_DNA"/>
</dbReference>